<accession>A0ABT3PQQ9</accession>
<evidence type="ECO:0000313" key="2">
    <source>
        <dbReference type="Proteomes" id="UP001207918"/>
    </source>
</evidence>
<comment type="caution">
    <text evidence="1">The sequence shown here is derived from an EMBL/GenBank/DDBJ whole genome shotgun (WGS) entry which is preliminary data.</text>
</comment>
<name>A0ABT3PQQ9_9BACT</name>
<organism evidence="1 2">
    <name type="scientific">Fodinibius salsisoli</name>
    <dbReference type="NCBI Taxonomy" id="2820877"/>
    <lineage>
        <taxon>Bacteria</taxon>
        <taxon>Pseudomonadati</taxon>
        <taxon>Balneolota</taxon>
        <taxon>Balneolia</taxon>
        <taxon>Balneolales</taxon>
        <taxon>Balneolaceae</taxon>
        <taxon>Fodinibius</taxon>
    </lineage>
</organism>
<dbReference type="EMBL" id="JAGGJA010000011">
    <property type="protein sequence ID" value="MCW9708202.1"/>
    <property type="molecule type" value="Genomic_DNA"/>
</dbReference>
<dbReference type="Proteomes" id="UP001207918">
    <property type="component" value="Unassembled WGS sequence"/>
</dbReference>
<dbReference type="Pfam" id="PF17170">
    <property type="entry name" value="DUF5128"/>
    <property type="match status" value="1"/>
</dbReference>
<gene>
    <name evidence="1" type="ORF">J6I44_15155</name>
</gene>
<sequence>MRLLYQFWFIIALWASINGYLHAQPNASVTLDLVHKVPNVALEQDYAYYFFDTSQDFLVWYEGYTGTVFIYDIANKDMKEVHLKEGRGPNEYQQISGLSISGKFIHLVDNINVKLIRLTASGNFLEDLRTPSSLLPLRIVSNEKYRILMNGLNKKAVFYLQDDEETYTPLTMGTTKVTEEFPGPFHKEGWMTIQGINLIHFIKYYPRIYVYNLSSKKMVKKITFDESEIKEREAMTNEEGARIMYPPEKVDILNEDVAYIPGSPNRILLLAKGKSENRDYELDQLLEYDFKEEQFVATHDLGVKAEDITANDEYLFVYSEEENAIFKYKFVAAE</sequence>
<protein>
    <submittedName>
        <fullName evidence="1">6-bladed beta-propeller</fullName>
    </submittedName>
</protein>
<dbReference type="RefSeq" id="WP_265766988.1">
    <property type="nucleotide sequence ID" value="NZ_JAGGJA010000011.1"/>
</dbReference>
<reference evidence="1 2" key="1">
    <citation type="submission" date="2021-03" db="EMBL/GenBank/DDBJ databases">
        <title>Aliifodinibius sp. nov., a new bacterium isolated from saline soil.</title>
        <authorList>
            <person name="Galisteo C."/>
            <person name="De La Haba R."/>
            <person name="Sanchez-Porro C."/>
            <person name="Ventosa A."/>
        </authorList>
    </citation>
    <scope>NUCLEOTIDE SEQUENCE [LARGE SCALE GENOMIC DNA]</scope>
    <source>
        <strain evidence="1 2">1BSP15-2V2</strain>
    </source>
</reference>
<proteinExistence type="predicted"/>
<keyword evidence="2" id="KW-1185">Reference proteome</keyword>
<evidence type="ECO:0000313" key="1">
    <source>
        <dbReference type="EMBL" id="MCW9708202.1"/>
    </source>
</evidence>